<dbReference type="Pfam" id="PF13965">
    <property type="entry name" value="SID-1_RNA_chan"/>
    <property type="match status" value="1"/>
</dbReference>
<evidence type="ECO:0000256" key="1">
    <source>
        <dbReference type="ARBA" id="ARBA00004141"/>
    </source>
</evidence>
<keyword evidence="5" id="KW-1133">Transmembrane helix</keyword>
<dbReference type="GO" id="GO:0003725">
    <property type="term" value="F:double-stranded RNA binding"/>
    <property type="evidence" value="ECO:0000318"/>
    <property type="project" value="GO_Central"/>
</dbReference>
<comment type="subcellular location">
    <subcellularLocation>
        <location evidence="1">Membrane</location>
        <topology evidence="1">Multi-pass membrane protein</topology>
    </subcellularLocation>
</comment>
<organism evidence="9 10">
    <name type="scientific">Strongylocentrotus purpuratus</name>
    <name type="common">Purple sea urchin</name>
    <dbReference type="NCBI Taxonomy" id="7668"/>
    <lineage>
        <taxon>Eukaryota</taxon>
        <taxon>Metazoa</taxon>
        <taxon>Echinodermata</taxon>
        <taxon>Eleutherozoa</taxon>
        <taxon>Echinozoa</taxon>
        <taxon>Echinoidea</taxon>
        <taxon>Euechinoidea</taxon>
        <taxon>Echinacea</taxon>
        <taxon>Camarodonta</taxon>
        <taxon>Echinidea</taxon>
        <taxon>Strongylocentrotidae</taxon>
        <taxon>Strongylocentrotus</taxon>
    </lineage>
</organism>
<keyword evidence="7" id="KW-0325">Glycoprotein</keyword>
<dbReference type="GO" id="GO:0051033">
    <property type="term" value="F:RNA transmembrane transporter activity"/>
    <property type="evidence" value="ECO:0000318"/>
    <property type="project" value="GO_Central"/>
</dbReference>
<dbReference type="PANTHER" id="PTHR12185">
    <property type="entry name" value="SID1 TRANSMEMBRANE FAMILY MEMEBER"/>
    <property type="match status" value="1"/>
</dbReference>
<reference evidence="9" key="2">
    <citation type="submission" date="2021-01" db="UniProtKB">
        <authorList>
            <consortium name="EnsemblMetazoa"/>
        </authorList>
    </citation>
    <scope>IDENTIFICATION</scope>
</reference>
<dbReference type="KEGG" id="spu:100888901"/>
<dbReference type="InterPro" id="IPR025958">
    <property type="entry name" value="SID1_TM_fam"/>
</dbReference>
<dbReference type="GeneID" id="100888901"/>
<dbReference type="RefSeq" id="XP_030833854.1">
    <property type="nucleotide sequence ID" value="XM_030977994.1"/>
</dbReference>
<sequence length="290" mass="31852">MTSKMGVIQLFICLGVILHIGPLFSSATSPGIQAVFNHTYSGNVSAGNEKLYTFTHNTSMDEAIRFQFLSEDAVPDFPILLVVKQTRSVLSYTVPYVSPDGQKYGSVSKTLCPDSSNLNASVEETIIVVVSTSSAIEVNFTLTGMFVDDFNLQSNKNITFLSDPSAPQYYQYEFPEGVDMVMVRAKSPDKACAYLSVQNAKCPILDGVSTVRYNEGFFQTMTKQAAITVTRDMFNGSDLFFVVVVVHSTNAMCDNTFKTLSPLEAAHYTGSSKQTKNVTLTVERTLDSKF</sequence>
<name>A0A7M7NAL5_STRPU</name>
<keyword evidence="3" id="KW-0812">Transmembrane</keyword>
<dbReference type="Proteomes" id="UP000007110">
    <property type="component" value="Unassembled WGS sequence"/>
</dbReference>
<keyword evidence="10" id="KW-1185">Reference proteome</keyword>
<dbReference type="GO" id="GO:0050658">
    <property type="term" value="P:RNA transport"/>
    <property type="evidence" value="ECO:0000318"/>
    <property type="project" value="GO_Central"/>
</dbReference>
<evidence type="ECO:0000256" key="3">
    <source>
        <dbReference type="ARBA" id="ARBA00022692"/>
    </source>
</evidence>
<evidence type="ECO:0000313" key="9">
    <source>
        <dbReference type="EnsemblMetazoa" id="XP_030833854"/>
    </source>
</evidence>
<dbReference type="PANTHER" id="PTHR12185:SF14">
    <property type="entry name" value="CHOLESTEROL UPTAKE PROTEIN 1"/>
    <property type="match status" value="1"/>
</dbReference>
<keyword evidence="6" id="KW-0472">Membrane</keyword>
<evidence type="ECO:0000256" key="2">
    <source>
        <dbReference type="ARBA" id="ARBA00006618"/>
    </source>
</evidence>
<dbReference type="OrthoDB" id="416618at2759"/>
<feature type="chain" id="PRO_5029863235" evidence="8">
    <location>
        <begin position="28"/>
        <end position="290"/>
    </location>
</feature>
<feature type="signal peptide" evidence="8">
    <location>
        <begin position="1"/>
        <end position="27"/>
    </location>
</feature>
<proteinExistence type="inferred from homology"/>
<dbReference type="GO" id="GO:0005764">
    <property type="term" value="C:lysosome"/>
    <property type="evidence" value="ECO:0000318"/>
    <property type="project" value="GO_Central"/>
</dbReference>
<protein>
    <submittedName>
        <fullName evidence="9">Uncharacterized protein</fullName>
    </submittedName>
</protein>
<evidence type="ECO:0000256" key="6">
    <source>
        <dbReference type="ARBA" id="ARBA00023136"/>
    </source>
</evidence>
<evidence type="ECO:0000256" key="5">
    <source>
        <dbReference type="ARBA" id="ARBA00022989"/>
    </source>
</evidence>
<evidence type="ECO:0000256" key="7">
    <source>
        <dbReference type="ARBA" id="ARBA00023180"/>
    </source>
</evidence>
<evidence type="ECO:0000256" key="8">
    <source>
        <dbReference type="SAM" id="SignalP"/>
    </source>
</evidence>
<dbReference type="EnsemblMetazoa" id="XM_030977994">
    <property type="protein sequence ID" value="XP_030833854"/>
    <property type="gene ID" value="LOC100888901"/>
</dbReference>
<dbReference type="AlphaFoldDB" id="A0A7M7NAL5"/>
<reference evidence="10" key="1">
    <citation type="submission" date="2015-02" db="EMBL/GenBank/DDBJ databases">
        <title>Genome sequencing for Strongylocentrotus purpuratus.</title>
        <authorList>
            <person name="Murali S."/>
            <person name="Liu Y."/>
            <person name="Vee V."/>
            <person name="English A."/>
            <person name="Wang M."/>
            <person name="Skinner E."/>
            <person name="Han Y."/>
            <person name="Muzny D.M."/>
            <person name="Worley K.C."/>
            <person name="Gibbs R.A."/>
        </authorList>
    </citation>
    <scope>NUCLEOTIDE SEQUENCE</scope>
</reference>
<dbReference type="OMA" id="HFTIHEK"/>
<dbReference type="GO" id="GO:0005886">
    <property type="term" value="C:plasma membrane"/>
    <property type="evidence" value="ECO:0000318"/>
    <property type="project" value="GO_Central"/>
</dbReference>
<accession>A0A7M7NAL5</accession>
<dbReference type="InParanoid" id="A0A7M7NAL5"/>
<keyword evidence="4 8" id="KW-0732">Signal</keyword>
<evidence type="ECO:0000313" key="10">
    <source>
        <dbReference type="Proteomes" id="UP000007110"/>
    </source>
</evidence>
<evidence type="ECO:0000256" key="4">
    <source>
        <dbReference type="ARBA" id="ARBA00022729"/>
    </source>
</evidence>
<comment type="similarity">
    <text evidence="2">Belongs to the SID1 family.</text>
</comment>